<evidence type="ECO:0000313" key="1">
    <source>
        <dbReference type="EMBL" id="KAB5564351.1"/>
    </source>
</evidence>
<comment type="caution">
    <text evidence="1">The sequence shown here is derived from an EMBL/GenBank/DDBJ whole genome shotgun (WGS) entry which is preliminary data.</text>
</comment>
<accession>A0A5N5ND20</accession>
<protein>
    <submittedName>
        <fullName evidence="1">Uncharacterized protein</fullName>
    </submittedName>
</protein>
<dbReference type="Proteomes" id="UP000326939">
    <property type="component" value="Chromosome 3"/>
</dbReference>
<sequence>MVGKKFPNYLLRLVSRIYQCMPRLCCAIEDFVEVSGGDATQLSDSHHQLPISGPEPLETPKIGVIYSAISAIGRLYFATSVNFARFYVLGFLFIEAGLDWVDALNGRIRNPTLSGPSLGHRLLR</sequence>
<evidence type="ECO:0000313" key="2">
    <source>
        <dbReference type="Proteomes" id="UP000326939"/>
    </source>
</evidence>
<organism evidence="1 2">
    <name type="scientific">Salix brachista</name>
    <dbReference type="NCBI Taxonomy" id="2182728"/>
    <lineage>
        <taxon>Eukaryota</taxon>
        <taxon>Viridiplantae</taxon>
        <taxon>Streptophyta</taxon>
        <taxon>Embryophyta</taxon>
        <taxon>Tracheophyta</taxon>
        <taxon>Spermatophyta</taxon>
        <taxon>Magnoliopsida</taxon>
        <taxon>eudicotyledons</taxon>
        <taxon>Gunneridae</taxon>
        <taxon>Pentapetalae</taxon>
        <taxon>rosids</taxon>
        <taxon>fabids</taxon>
        <taxon>Malpighiales</taxon>
        <taxon>Salicaceae</taxon>
        <taxon>Saliceae</taxon>
        <taxon>Salix</taxon>
    </lineage>
</organism>
<name>A0A5N5ND20_9ROSI</name>
<reference evidence="2" key="1">
    <citation type="journal article" date="2019" name="Gigascience">
        <title>De novo genome assembly of the endangered Acer yangbiense, a plant species with extremely small populations endemic to Yunnan Province, China.</title>
        <authorList>
            <person name="Yang J."/>
            <person name="Wariss H.M."/>
            <person name="Tao L."/>
            <person name="Zhang R."/>
            <person name="Yun Q."/>
            <person name="Hollingsworth P."/>
            <person name="Dao Z."/>
            <person name="Luo G."/>
            <person name="Guo H."/>
            <person name="Ma Y."/>
            <person name="Sun W."/>
        </authorList>
    </citation>
    <scope>NUCLEOTIDE SEQUENCE [LARGE SCALE GENOMIC DNA]</scope>
    <source>
        <strain evidence="2">cv. br00</strain>
    </source>
</reference>
<gene>
    <name evidence="1" type="ORF">DKX38_004405</name>
</gene>
<dbReference type="AlphaFoldDB" id="A0A5N5ND20"/>
<proteinExistence type="predicted"/>
<dbReference type="EMBL" id="VDCV01000003">
    <property type="protein sequence ID" value="KAB5564351.1"/>
    <property type="molecule type" value="Genomic_DNA"/>
</dbReference>
<keyword evidence="2" id="KW-1185">Reference proteome</keyword>